<protein>
    <submittedName>
        <fullName evidence="1">Uncharacterized protein</fullName>
    </submittedName>
</protein>
<organism evidence="1 2">
    <name type="scientific">Candidatus Anaerobiospirillum pullistercoris</name>
    <dbReference type="NCBI Taxonomy" id="2838452"/>
    <lineage>
        <taxon>Bacteria</taxon>
        <taxon>Pseudomonadati</taxon>
        <taxon>Pseudomonadota</taxon>
        <taxon>Gammaproteobacteria</taxon>
        <taxon>Aeromonadales</taxon>
        <taxon>Succinivibrionaceae</taxon>
        <taxon>Anaerobiospirillum</taxon>
    </lineage>
</organism>
<evidence type="ECO:0000313" key="2">
    <source>
        <dbReference type="Proteomes" id="UP000886829"/>
    </source>
</evidence>
<accession>A0A9D1WB41</accession>
<comment type="caution">
    <text evidence="1">The sequence shown here is derived from an EMBL/GenBank/DDBJ whole genome shotgun (WGS) entry which is preliminary data.</text>
</comment>
<dbReference type="AlphaFoldDB" id="A0A9D1WB41"/>
<proteinExistence type="predicted"/>
<dbReference type="EMBL" id="DXEV01000006">
    <property type="protein sequence ID" value="HIX55876.1"/>
    <property type="molecule type" value="Genomic_DNA"/>
</dbReference>
<evidence type="ECO:0000313" key="1">
    <source>
        <dbReference type="EMBL" id="HIX55876.1"/>
    </source>
</evidence>
<reference evidence="1" key="1">
    <citation type="journal article" date="2021" name="PeerJ">
        <title>Extensive microbial diversity within the chicken gut microbiome revealed by metagenomics and culture.</title>
        <authorList>
            <person name="Gilroy R."/>
            <person name="Ravi A."/>
            <person name="Getino M."/>
            <person name="Pursley I."/>
            <person name="Horton D.L."/>
            <person name="Alikhan N.F."/>
            <person name="Baker D."/>
            <person name="Gharbi K."/>
            <person name="Hall N."/>
            <person name="Watson M."/>
            <person name="Adriaenssens E.M."/>
            <person name="Foster-Nyarko E."/>
            <person name="Jarju S."/>
            <person name="Secka A."/>
            <person name="Antonio M."/>
            <person name="Oren A."/>
            <person name="Chaudhuri R.R."/>
            <person name="La Ragione R."/>
            <person name="Hildebrand F."/>
            <person name="Pallen M.J."/>
        </authorList>
    </citation>
    <scope>NUCLEOTIDE SEQUENCE</scope>
    <source>
        <strain evidence="1">USASDec5-558</strain>
    </source>
</reference>
<reference evidence="1" key="2">
    <citation type="submission" date="2021-04" db="EMBL/GenBank/DDBJ databases">
        <authorList>
            <person name="Gilroy R."/>
        </authorList>
    </citation>
    <scope>NUCLEOTIDE SEQUENCE</scope>
    <source>
        <strain evidence="1">USASDec5-558</strain>
    </source>
</reference>
<gene>
    <name evidence="1" type="ORF">H9850_00175</name>
</gene>
<sequence length="71" mass="7780">MSSTSFSVQPVDLGAKLQKVNFGSERFQLEGYTTYHDIFAPKTAYNQGNNKKSDLSSGGGMMMSTVMDYPS</sequence>
<name>A0A9D1WB41_9GAMM</name>
<dbReference type="Proteomes" id="UP000886829">
    <property type="component" value="Unassembled WGS sequence"/>
</dbReference>